<gene>
    <name evidence="1" type="primary">Zbed9_1</name>
    <name evidence="1" type="ORF">G6Z76_0004337</name>
</gene>
<dbReference type="EMBL" id="JAANIC010006349">
    <property type="protein sequence ID" value="KAG5329123.1"/>
    <property type="molecule type" value="Genomic_DNA"/>
</dbReference>
<name>A0A836K2F8_9HYME</name>
<proteinExistence type="predicted"/>
<feature type="non-terminal residue" evidence="1">
    <location>
        <position position="409"/>
    </location>
</feature>
<dbReference type="PANTHER" id="PTHR45913">
    <property type="entry name" value="EPM2A-INTERACTING PROTEIN 1"/>
    <property type="match status" value="1"/>
</dbReference>
<accession>A0A836K2F8</accession>
<organism evidence="1 2">
    <name type="scientific">Acromyrmex charruanus</name>
    <dbReference type="NCBI Taxonomy" id="2715315"/>
    <lineage>
        <taxon>Eukaryota</taxon>
        <taxon>Metazoa</taxon>
        <taxon>Ecdysozoa</taxon>
        <taxon>Arthropoda</taxon>
        <taxon>Hexapoda</taxon>
        <taxon>Insecta</taxon>
        <taxon>Pterygota</taxon>
        <taxon>Neoptera</taxon>
        <taxon>Endopterygota</taxon>
        <taxon>Hymenoptera</taxon>
        <taxon>Apocrita</taxon>
        <taxon>Aculeata</taxon>
        <taxon>Formicoidea</taxon>
        <taxon>Formicidae</taxon>
        <taxon>Myrmicinae</taxon>
        <taxon>Acromyrmex</taxon>
    </lineage>
</organism>
<dbReference type="InterPro" id="IPR012337">
    <property type="entry name" value="RNaseH-like_sf"/>
</dbReference>
<protein>
    <submittedName>
        <fullName evidence="1">SCND3 protein</fullName>
    </submittedName>
</protein>
<dbReference type="PANTHER" id="PTHR45913:SF20">
    <property type="entry name" value="GENERAL TRANSCRIPTION FACTOR II-I REPEAT DOMAIN-CONTAINING PROTEIN 2"/>
    <property type="match status" value="1"/>
</dbReference>
<sequence>MEKKEFRAVIKHLHMKSLTPKEIKAELDNVHSTSASAFATVYNWVNEFKPSRTSTYNASLSGRRNPDEFLRRFITVDETWIHYFTPENEGTVKQNVNQEKFDLIEGNSSSRVDNATPSVKTLTASYAISNLIMKNSKPFCEGEFVKECIIAAVESFGNSLTLEEAASIPLSDKTVKSRIDDIASSLENKLKSLLASCSFFSLCLDESTDNRHMSQLSIFARIMQNDFSHVEELLDFVSLHDTTTGIDIFEAVNQTFQKFGINFRNVRLSDRAKAMTDSKNGFFGHRGSEAIEPARQLRQRGLKFPVIHCIIHQEALCGKVVKLCTAMQMVAKIMIKGGHKFLSHRKFQHFLETHNAFYTDIPLYCEVRWLSAGKDLEKFFAIRKEIFLFLQEYFPTKCDKFQFFFKNLD</sequence>
<dbReference type="AlphaFoldDB" id="A0A836K2F8"/>
<comment type="caution">
    <text evidence="1">The sequence shown here is derived from an EMBL/GenBank/DDBJ whole genome shotgun (WGS) entry which is preliminary data.</text>
</comment>
<evidence type="ECO:0000313" key="2">
    <source>
        <dbReference type="Proteomes" id="UP000669903"/>
    </source>
</evidence>
<evidence type="ECO:0000313" key="1">
    <source>
        <dbReference type="EMBL" id="KAG5329123.1"/>
    </source>
</evidence>
<dbReference type="Proteomes" id="UP000669903">
    <property type="component" value="Unassembled WGS sequence"/>
</dbReference>
<reference evidence="1" key="1">
    <citation type="submission" date="2020-03" db="EMBL/GenBank/DDBJ databases">
        <title>Relaxed selection underlies rapid genomic changes in the transitions from sociality to social parasitism in ants.</title>
        <authorList>
            <person name="Bi X."/>
        </authorList>
    </citation>
    <scope>NUCLEOTIDE SEQUENCE</scope>
    <source>
        <strain evidence="1">BGI-DK2014a</strain>
        <tissue evidence="1">Whole body</tissue>
    </source>
</reference>
<keyword evidence="2" id="KW-1185">Reference proteome</keyword>
<dbReference type="SUPFAM" id="SSF53098">
    <property type="entry name" value="Ribonuclease H-like"/>
    <property type="match status" value="1"/>
</dbReference>
<feature type="non-terminal residue" evidence="1">
    <location>
        <position position="1"/>
    </location>
</feature>